<feature type="transmembrane region" description="Helical" evidence="7">
    <location>
        <begin position="46"/>
        <end position="68"/>
    </location>
</feature>
<dbReference type="AlphaFoldDB" id="A0A1Y1WGK4"/>
<dbReference type="Pfam" id="PF04172">
    <property type="entry name" value="LrgB"/>
    <property type="match status" value="1"/>
</dbReference>
<dbReference type="Pfam" id="PF03788">
    <property type="entry name" value="LrgA"/>
    <property type="match status" value="1"/>
</dbReference>
<keyword evidence="3 7" id="KW-0812">Transmembrane</keyword>
<accession>A0A1Y1WGK4</accession>
<proteinExistence type="predicted"/>
<evidence type="ECO:0008006" key="10">
    <source>
        <dbReference type="Google" id="ProtNLM"/>
    </source>
</evidence>
<dbReference type="OrthoDB" id="2502820at2759"/>
<keyword evidence="6" id="KW-0175">Coiled coil</keyword>
<feature type="transmembrane region" description="Helical" evidence="7">
    <location>
        <begin position="286"/>
        <end position="302"/>
    </location>
</feature>
<dbReference type="Proteomes" id="UP000193944">
    <property type="component" value="Unassembled WGS sequence"/>
</dbReference>
<evidence type="ECO:0000256" key="3">
    <source>
        <dbReference type="ARBA" id="ARBA00022692"/>
    </source>
</evidence>
<evidence type="ECO:0000313" key="8">
    <source>
        <dbReference type="EMBL" id="ORX72525.1"/>
    </source>
</evidence>
<dbReference type="EMBL" id="MCFG01000397">
    <property type="protein sequence ID" value="ORX72525.1"/>
    <property type="molecule type" value="Genomic_DNA"/>
</dbReference>
<dbReference type="PANTHER" id="PTHR30249">
    <property type="entry name" value="PUTATIVE SEROTONIN TRANSPORTER"/>
    <property type="match status" value="1"/>
</dbReference>
<feature type="transmembrane region" description="Helical" evidence="7">
    <location>
        <begin position="262"/>
        <end position="280"/>
    </location>
</feature>
<comment type="caution">
    <text evidence="8">The sequence shown here is derived from an EMBL/GenBank/DDBJ whole genome shotgun (WGS) entry which is preliminary data.</text>
</comment>
<feature type="transmembrane region" description="Helical" evidence="7">
    <location>
        <begin position="506"/>
        <end position="527"/>
    </location>
</feature>
<reference evidence="8 9" key="1">
    <citation type="submission" date="2016-08" db="EMBL/GenBank/DDBJ databases">
        <title>A Parts List for Fungal Cellulosomes Revealed by Comparative Genomics.</title>
        <authorList>
            <consortium name="DOE Joint Genome Institute"/>
            <person name="Haitjema C.H."/>
            <person name="Gilmore S.P."/>
            <person name="Henske J.K."/>
            <person name="Solomon K.V."/>
            <person name="De Groot R."/>
            <person name="Kuo A."/>
            <person name="Mondo S.J."/>
            <person name="Salamov A.A."/>
            <person name="Labutti K."/>
            <person name="Zhao Z."/>
            <person name="Chiniquy J."/>
            <person name="Barry K."/>
            <person name="Brewer H.M."/>
            <person name="Purvine S.O."/>
            <person name="Wright A.T."/>
            <person name="Boxma B."/>
            <person name="Van Alen T."/>
            <person name="Hackstein J.H."/>
            <person name="Baker S.E."/>
            <person name="Grigoriev I.V."/>
            <person name="O'Malley M.A."/>
        </authorList>
    </citation>
    <scope>NUCLEOTIDE SEQUENCE [LARGE SCALE GENOMIC DNA]</scope>
    <source>
        <strain evidence="8 9">S4</strain>
    </source>
</reference>
<gene>
    <name evidence="8" type="ORF">BCR32DRAFT_250055</name>
</gene>
<comment type="subcellular location">
    <subcellularLocation>
        <location evidence="1">Cell membrane</location>
        <topology evidence="1">Multi-pass membrane protein</topology>
    </subcellularLocation>
</comment>
<reference evidence="8 9" key="2">
    <citation type="submission" date="2016-08" db="EMBL/GenBank/DDBJ databases">
        <title>Pervasive Adenine N6-methylation of Active Genes in Fungi.</title>
        <authorList>
            <consortium name="DOE Joint Genome Institute"/>
            <person name="Mondo S.J."/>
            <person name="Dannebaum R.O."/>
            <person name="Kuo R.C."/>
            <person name="Labutti K."/>
            <person name="Haridas S."/>
            <person name="Kuo A."/>
            <person name="Salamov A."/>
            <person name="Ahrendt S.R."/>
            <person name="Lipzen A."/>
            <person name="Sullivan W."/>
            <person name="Andreopoulos W.B."/>
            <person name="Clum A."/>
            <person name="Lindquist E."/>
            <person name="Daum C."/>
            <person name="Ramamoorthy G.K."/>
            <person name="Gryganskyi A."/>
            <person name="Culley D."/>
            <person name="Magnuson J.K."/>
            <person name="James T.Y."/>
            <person name="O'Malley M.A."/>
            <person name="Stajich J.E."/>
            <person name="Spatafora J.W."/>
            <person name="Visel A."/>
            <person name="Grigoriev I.V."/>
        </authorList>
    </citation>
    <scope>NUCLEOTIDE SEQUENCE [LARGE SCALE GENOMIC DNA]</scope>
    <source>
        <strain evidence="8 9">S4</strain>
    </source>
</reference>
<evidence type="ECO:0000313" key="9">
    <source>
        <dbReference type="Proteomes" id="UP000193944"/>
    </source>
</evidence>
<organism evidence="8 9">
    <name type="scientific">Anaeromyces robustus</name>
    <dbReference type="NCBI Taxonomy" id="1754192"/>
    <lineage>
        <taxon>Eukaryota</taxon>
        <taxon>Fungi</taxon>
        <taxon>Fungi incertae sedis</taxon>
        <taxon>Chytridiomycota</taxon>
        <taxon>Chytridiomycota incertae sedis</taxon>
        <taxon>Neocallimastigomycetes</taxon>
        <taxon>Neocallimastigales</taxon>
        <taxon>Neocallimastigaceae</taxon>
        <taxon>Anaeromyces</taxon>
    </lineage>
</organism>
<evidence type="ECO:0000256" key="7">
    <source>
        <dbReference type="SAM" id="Phobius"/>
    </source>
</evidence>
<evidence type="ECO:0000256" key="1">
    <source>
        <dbReference type="ARBA" id="ARBA00004651"/>
    </source>
</evidence>
<evidence type="ECO:0000256" key="5">
    <source>
        <dbReference type="ARBA" id="ARBA00023136"/>
    </source>
</evidence>
<dbReference type="PANTHER" id="PTHR30249:SF0">
    <property type="entry name" value="PLASTIDAL GLYCOLATE_GLYCERATE TRANSLOCATOR 1, CHLOROPLASTIC"/>
    <property type="match status" value="1"/>
</dbReference>
<feature type="coiled-coil region" evidence="6">
    <location>
        <begin position="149"/>
        <end position="183"/>
    </location>
</feature>
<sequence length="540" mass="60378">MGNSNKKEQSLTQKLINDWIYVPIGIAIIIAIIIGVNQLLRAIGFNFPANVAAMLIVGALLITAEYTLPKNVMSKILKCIDPAIGFLMKWMIIFFVPPLITILNSDNLPTGGDIIKLIIVFFVGLIIFIPLVAYVVHYASVLFERVKKGKSYKNKNEIKEKEMKEMEEKNKNYMVEIVTDDEEKTMDITIYDENRSHTSEETYENTVMDTSSHSPKDIDVIAKSKENVDVNNKNSFKNNNNNNNENKKRKFNWKSSATPSKYNFITYIIIYALSWIPAAIWNVTQPLHIAVNVLSYLIGLCVPDKIRVIFHPLISCTVFSYLFYWIEGLAFGRSLKEELALYSNNSKFLLYLNDTSLPFPKAGEMLFCILDATVVALSFRILEHHKLIFRHIFELVGSIVIMSFLSMLVHTFLCRIIGIAPIYSLSMASRSVTSPLAIQVVNFLNSDMAIAIVIVAFTGVFTDILGLPILKLIHFPLSDSLAHGACMGCAGHAVATASLIKDFPSASAVSSISFVLFSTMCVIWSAIPPIANLFHSIAGF</sequence>
<feature type="transmembrane region" description="Helical" evidence="7">
    <location>
        <begin position="114"/>
        <end position="143"/>
    </location>
</feature>
<protein>
    <recommendedName>
        <fullName evidence="10">LrgB-domain-containing protein</fullName>
    </recommendedName>
</protein>
<dbReference type="InterPro" id="IPR005538">
    <property type="entry name" value="LrgA/CidA"/>
</dbReference>
<name>A0A1Y1WGK4_9FUNG</name>
<feature type="transmembrane region" description="Helical" evidence="7">
    <location>
        <begin position="395"/>
        <end position="428"/>
    </location>
</feature>
<keyword evidence="5 7" id="KW-0472">Membrane</keyword>
<evidence type="ECO:0000256" key="2">
    <source>
        <dbReference type="ARBA" id="ARBA00022475"/>
    </source>
</evidence>
<keyword evidence="2" id="KW-1003">Cell membrane</keyword>
<evidence type="ECO:0000256" key="6">
    <source>
        <dbReference type="SAM" id="Coils"/>
    </source>
</evidence>
<keyword evidence="9" id="KW-1185">Reference proteome</keyword>
<dbReference type="InterPro" id="IPR007300">
    <property type="entry name" value="CidB/LrgB"/>
</dbReference>
<evidence type="ECO:0000256" key="4">
    <source>
        <dbReference type="ARBA" id="ARBA00022989"/>
    </source>
</evidence>
<feature type="transmembrane region" description="Helical" evidence="7">
    <location>
        <begin position="309"/>
        <end position="326"/>
    </location>
</feature>
<feature type="transmembrane region" description="Helical" evidence="7">
    <location>
        <begin position="80"/>
        <end position="102"/>
    </location>
</feature>
<feature type="transmembrane region" description="Helical" evidence="7">
    <location>
        <begin position="20"/>
        <end position="40"/>
    </location>
</feature>
<keyword evidence="4 7" id="KW-1133">Transmembrane helix</keyword>
<dbReference type="GO" id="GO:0016020">
    <property type="term" value="C:membrane"/>
    <property type="evidence" value="ECO:0007669"/>
    <property type="project" value="UniProtKB-SubCell"/>
</dbReference>
<feature type="transmembrane region" description="Helical" evidence="7">
    <location>
        <begin position="448"/>
        <end position="469"/>
    </location>
</feature>